<evidence type="ECO:0000313" key="2">
    <source>
        <dbReference type="EMBL" id="OPJ60328.1"/>
    </source>
</evidence>
<dbReference type="PANTHER" id="PTHR38454:SF1">
    <property type="entry name" value="INTEGRAL MEMBRANE PROTEIN"/>
    <property type="match status" value="1"/>
</dbReference>
<proteinExistence type="predicted"/>
<gene>
    <name evidence="2" type="ORF">CLORY_29030</name>
</gene>
<feature type="transmembrane region" description="Helical" evidence="1">
    <location>
        <begin position="460"/>
        <end position="480"/>
    </location>
</feature>
<name>A0A1V4IJY0_9CLOT</name>
<dbReference type="EMBL" id="MZGV01000033">
    <property type="protein sequence ID" value="OPJ60328.1"/>
    <property type="molecule type" value="Genomic_DNA"/>
</dbReference>
<dbReference type="Proteomes" id="UP000190080">
    <property type="component" value="Unassembled WGS sequence"/>
</dbReference>
<feature type="transmembrane region" description="Helical" evidence="1">
    <location>
        <begin position="246"/>
        <end position="267"/>
    </location>
</feature>
<dbReference type="PANTHER" id="PTHR38454">
    <property type="entry name" value="INTEGRAL MEMBRANE PROTEIN-RELATED"/>
    <property type="match status" value="1"/>
</dbReference>
<sequence>MTNRKAIKNSNTSYILIFTCLFTIVSCIVFMPFMIENKSFIWISDGTDQHYTSLIYYSHYLRSIIKHLLTTGKLSFPMWDFKIGQGSDIITTLHYYCLGDPLALLVVLFPEKYMTNCYDFLVILRLYLSGLAFSAYCFYQKKDKTAAFAGAFVYMFCGFSLTYIKHPFFLNPLIYMPILFIGVEKILKKQSPSLFIMMIFLSAVSNFYFFFILTILTFIYAVIRCFCIEDISRNIKYLVQVMGKGIISYILGTAMAAFILVPIAMVMKQTSRYAESGTGVFLFYPLEYFRRLFLSFTYIASENYWDHADAVKNTITKDSYWSCLGFAATAVLVIILLFVSKNKKLKSVKFGFLAGLCFICIPAAGYVFNGFAYVSNRWIFGFAFVIAFSFTLVIPSLKKGISNFVWLGSALWVAAIFAVNTISIIMGYHKDFIGISISAGFIAILFIVERCRKYIKNDIFVYTFVMLTIISICINGNLFYNKHFGNIINEYSYRDEYRNNLRNSSLKAIKHIKDSTFFRTDTYRYTYDNAGELKELSSNESMLLGYKGLASYFSLINSNYSNYIQQLDIIGVLSPHRIYNLDNRTVLNELASVKYSIEMKEKKGDVPYGYKFIKNINSKREKAKLYKNRYALPLGYGYSTSMDTKDFEKLNPIDKQQAMLSNVILTENTDISGIEKGNYTSETVDVRYRKSSEKTIKPEYEKHYGENEYTMKPFSNSETYLLLKNVRFSGASRVNVIAQTKNIIKFAKFYDKSEIYYYGRKDAVINLGYYKKGISNFVVYTDAKGKLSYDKMEVISVPMNSYAGKVKELKENSMRNIKVSGSRITGKVNLKSNKLLCLAVPYSSGWKAKVDGKSARIYKANIMYMAIPIQLGKHQIELDYCTPGLLPGSFISLIAFFVFIGAVIINACASLSVFKHSRIYRV</sequence>
<feature type="transmembrane region" description="Helical" evidence="1">
    <location>
        <begin position="194"/>
        <end position="223"/>
    </location>
</feature>
<feature type="transmembrane region" description="Helical" evidence="1">
    <location>
        <begin position="432"/>
        <end position="448"/>
    </location>
</feature>
<keyword evidence="1" id="KW-0472">Membrane</keyword>
<keyword evidence="1" id="KW-1133">Transmembrane helix</keyword>
<evidence type="ECO:0000256" key="1">
    <source>
        <dbReference type="SAM" id="Phobius"/>
    </source>
</evidence>
<dbReference type="AlphaFoldDB" id="A0A1V4IJY0"/>
<feature type="transmembrane region" description="Helical" evidence="1">
    <location>
        <begin position="890"/>
        <end position="914"/>
    </location>
</feature>
<feature type="transmembrane region" description="Helical" evidence="1">
    <location>
        <begin position="12"/>
        <end position="35"/>
    </location>
</feature>
<dbReference type="RefSeq" id="WP_169911633.1">
    <property type="nucleotide sequence ID" value="NZ_MZGV01000033.1"/>
</dbReference>
<keyword evidence="1" id="KW-0812">Transmembrane</keyword>
<feature type="transmembrane region" description="Helical" evidence="1">
    <location>
        <begin position="146"/>
        <end position="164"/>
    </location>
</feature>
<protein>
    <submittedName>
        <fullName evidence="2">Bacterial membrane protein YfhO</fullName>
    </submittedName>
</protein>
<feature type="transmembrane region" description="Helical" evidence="1">
    <location>
        <begin position="404"/>
        <end position="426"/>
    </location>
</feature>
<keyword evidence="3" id="KW-1185">Reference proteome</keyword>
<feature type="transmembrane region" description="Helical" evidence="1">
    <location>
        <begin position="120"/>
        <end position="139"/>
    </location>
</feature>
<dbReference type="Pfam" id="PF09586">
    <property type="entry name" value="YfhO"/>
    <property type="match status" value="1"/>
</dbReference>
<reference evidence="2 3" key="1">
    <citation type="submission" date="2017-03" db="EMBL/GenBank/DDBJ databases">
        <title>Genome sequence of Clostridium oryzae DSM 28571.</title>
        <authorList>
            <person name="Poehlein A."/>
            <person name="Daniel R."/>
        </authorList>
    </citation>
    <scope>NUCLEOTIDE SEQUENCE [LARGE SCALE GENOMIC DNA]</scope>
    <source>
        <strain evidence="2 3">DSM 28571</strain>
    </source>
</reference>
<dbReference type="InterPro" id="IPR018580">
    <property type="entry name" value="Uncharacterised_YfhO"/>
</dbReference>
<accession>A0A1V4IJY0</accession>
<dbReference type="PROSITE" id="PS51257">
    <property type="entry name" value="PROKAR_LIPOPROTEIN"/>
    <property type="match status" value="1"/>
</dbReference>
<feature type="transmembrane region" description="Helical" evidence="1">
    <location>
        <begin position="319"/>
        <end position="339"/>
    </location>
</feature>
<evidence type="ECO:0000313" key="3">
    <source>
        <dbReference type="Proteomes" id="UP000190080"/>
    </source>
</evidence>
<comment type="caution">
    <text evidence="2">The sequence shown here is derived from an EMBL/GenBank/DDBJ whole genome shotgun (WGS) entry which is preliminary data.</text>
</comment>
<organism evidence="2 3">
    <name type="scientific">Clostridium oryzae</name>
    <dbReference type="NCBI Taxonomy" id="1450648"/>
    <lineage>
        <taxon>Bacteria</taxon>
        <taxon>Bacillati</taxon>
        <taxon>Bacillota</taxon>
        <taxon>Clostridia</taxon>
        <taxon>Eubacteriales</taxon>
        <taxon>Clostridiaceae</taxon>
        <taxon>Clostridium</taxon>
    </lineage>
</organism>
<dbReference type="STRING" id="1450648.CLORY_29030"/>
<feature type="transmembrane region" description="Helical" evidence="1">
    <location>
        <begin position="351"/>
        <end position="372"/>
    </location>
</feature>
<feature type="transmembrane region" description="Helical" evidence="1">
    <location>
        <begin position="378"/>
        <end position="397"/>
    </location>
</feature>